<dbReference type="EMBL" id="JXAK01000002">
    <property type="protein sequence ID" value="KIL42355.1"/>
    <property type="molecule type" value="Genomic_DNA"/>
</dbReference>
<dbReference type="InterPro" id="IPR037523">
    <property type="entry name" value="VOC_core"/>
</dbReference>
<dbReference type="InterPro" id="IPR052164">
    <property type="entry name" value="Anthracycline_SecMetBiosynth"/>
</dbReference>
<comment type="caution">
    <text evidence="2">The sequence shown here is derived from an EMBL/GenBank/DDBJ whole genome shotgun (WGS) entry which is preliminary data.</text>
</comment>
<protein>
    <submittedName>
        <fullName evidence="2">Glyoxalase</fullName>
    </submittedName>
</protein>
<dbReference type="Gene3D" id="3.10.180.10">
    <property type="entry name" value="2,3-Dihydroxybiphenyl 1,2-Dioxygenase, domain 1"/>
    <property type="match status" value="1"/>
</dbReference>
<organism evidence="2 3">
    <name type="scientific">Gordoniibacillus kamchatkensis</name>
    <dbReference type="NCBI Taxonomy" id="1590651"/>
    <lineage>
        <taxon>Bacteria</taxon>
        <taxon>Bacillati</taxon>
        <taxon>Bacillota</taxon>
        <taxon>Bacilli</taxon>
        <taxon>Bacillales</taxon>
        <taxon>Paenibacillaceae</taxon>
        <taxon>Gordoniibacillus</taxon>
    </lineage>
</organism>
<name>A0ABR5AP95_9BACL</name>
<dbReference type="InterPro" id="IPR004360">
    <property type="entry name" value="Glyas_Fos-R_dOase_dom"/>
</dbReference>
<accession>A0ABR5AP95</accession>
<reference evidence="2 3" key="1">
    <citation type="submission" date="2014-12" db="EMBL/GenBank/DDBJ databases">
        <title>Draft genome sequence of Paenibacillus kamchatkensis strain B-2647.</title>
        <authorList>
            <person name="Karlyshev A.V."/>
            <person name="Kudryashova E.B."/>
        </authorList>
    </citation>
    <scope>NUCLEOTIDE SEQUENCE [LARGE SCALE GENOMIC DNA]</scope>
    <source>
        <strain evidence="2 3">VKM B-2647</strain>
    </source>
</reference>
<dbReference type="PROSITE" id="PS51819">
    <property type="entry name" value="VOC"/>
    <property type="match status" value="1"/>
</dbReference>
<proteinExistence type="predicted"/>
<evidence type="ECO:0000259" key="1">
    <source>
        <dbReference type="PROSITE" id="PS51819"/>
    </source>
</evidence>
<gene>
    <name evidence="2" type="ORF">SD70_01750</name>
</gene>
<dbReference type="SUPFAM" id="SSF54593">
    <property type="entry name" value="Glyoxalase/Bleomycin resistance protein/Dihydroxybiphenyl dioxygenase"/>
    <property type="match status" value="1"/>
</dbReference>
<evidence type="ECO:0000313" key="3">
    <source>
        <dbReference type="Proteomes" id="UP000031967"/>
    </source>
</evidence>
<dbReference type="Pfam" id="PF00903">
    <property type="entry name" value="Glyoxalase"/>
    <property type="match status" value="1"/>
</dbReference>
<dbReference type="Proteomes" id="UP000031967">
    <property type="component" value="Unassembled WGS sequence"/>
</dbReference>
<dbReference type="InterPro" id="IPR029068">
    <property type="entry name" value="Glyas_Bleomycin-R_OHBP_Dase"/>
</dbReference>
<feature type="domain" description="VOC" evidence="1">
    <location>
        <begin position="11"/>
        <end position="125"/>
    </location>
</feature>
<dbReference type="PANTHER" id="PTHR33993">
    <property type="entry name" value="GLYOXALASE-RELATED"/>
    <property type="match status" value="1"/>
</dbReference>
<keyword evidence="3" id="KW-1185">Reference proteome</keyword>
<sequence length="128" mass="14126">MPQSSALSIRKLGQVSVPVKDVARAVVFYRDVLELKLLFQTGNMAIFELDGLRLLFSVAESPEFDHPGSVLYYDVPDIHAAYELLRSRNVEFLGAPHAVGKLGATEVWMAFCRDTEGNVLAIMSEVAV</sequence>
<evidence type="ECO:0000313" key="2">
    <source>
        <dbReference type="EMBL" id="KIL42355.1"/>
    </source>
</evidence>